<dbReference type="Gene3D" id="3.40.630.30">
    <property type="match status" value="1"/>
</dbReference>
<dbReference type="PANTHER" id="PTHR34815:SF2">
    <property type="entry name" value="N-ACETYLTRANSFERASE DOMAIN-CONTAINING PROTEIN"/>
    <property type="match status" value="1"/>
</dbReference>
<dbReference type="EMBL" id="DS480381">
    <property type="protein sequence ID" value="EDO19229.1"/>
    <property type="molecule type" value="Genomic_DNA"/>
</dbReference>
<dbReference type="PANTHER" id="PTHR34815">
    <property type="entry name" value="LYSINE ACETYLTRANSFERASE"/>
    <property type="match status" value="1"/>
</dbReference>
<dbReference type="AlphaFoldDB" id="A7TEY3"/>
<evidence type="ECO:0000259" key="1">
    <source>
        <dbReference type="Pfam" id="PF22998"/>
    </source>
</evidence>
<sequence length="402" mass="46886">MSVVEGSLKFEQYNDPEIIRYTHLNNGAKWKGILTVEKYADREAVLGQSKIAKKNEQPDFQKMFPECYEWFGLKYFVLRDESIVCSSDDPKKMKQIVASCETLNRLGYCIHPNSHGEIEPTLVACIGGVFTLPNHRKKGYAEKMISSLNQYYDKLRSDPSAPKAIKNMIINLYSEVGDYYERVDYKSYHVPVHEITNLDLLYSKYCNGKLDSNGNYLEYGAYSDLIELQDTKFKEQLIELNKKFPTKFIYTVKPDIQIYSWFEDRDLFIKSEAQRGNPDSNIFGFRFNNDNSHIIWHHAWNDNCLIITKVYIDDACPDKEERLKELIAHAIQETKSQNLSHLEFWDEELSKQEYPQLNQIITEIEPDANLYKENGSLSAARPPLGVTSENLMWDNNTKFCWF</sequence>
<dbReference type="InterPro" id="IPR055100">
    <property type="entry name" value="GNAT_LYC1-like"/>
</dbReference>
<dbReference type="GeneID" id="5547564"/>
<dbReference type="Pfam" id="PF22998">
    <property type="entry name" value="GNAT_LYC1-like"/>
    <property type="match status" value="1"/>
</dbReference>
<dbReference type="FunCoup" id="A7TEY3">
    <property type="interactions" value="106"/>
</dbReference>
<dbReference type="OrthoDB" id="2020070at2759"/>
<dbReference type="STRING" id="436907.A7TEY3"/>
<name>A7TEY3_VANPO</name>
<feature type="domain" description="LYC1 C-terminal" evidence="1">
    <location>
        <begin position="216"/>
        <end position="402"/>
    </location>
</feature>
<dbReference type="HOGENOM" id="CLU_683473_0_0_1"/>
<reference evidence="2 3" key="1">
    <citation type="journal article" date="2007" name="Proc. Natl. Acad. Sci. U.S.A.">
        <title>Independent sorting-out of thousands of duplicated gene pairs in two yeast species descended from a whole-genome duplication.</title>
        <authorList>
            <person name="Scannell D.R."/>
            <person name="Frank A.C."/>
            <person name="Conant G.C."/>
            <person name="Byrne K.P."/>
            <person name="Woolfit M."/>
            <person name="Wolfe K.H."/>
        </authorList>
    </citation>
    <scope>NUCLEOTIDE SEQUENCE [LARGE SCALE GENOMIC DNA]</scope>
    <source>
        <strain evidence="3">ATCC 22028 / DSM 70294 / BCRC 21397 / CBS 2163 / NBRC 10782 / NRRL Y-8283 / UCD 57-17</strain>
    </source>
</reference>
<dbReference type="Proteomes" id="UP000000267">
    <property type="component" value="Unassembled WGS sequence"/>
</dbReference>
<dbReference type="OMA" id="NGYARIM"/>
<accession>A7TEY3</accession>
<dbReference type="InterPro" id="IPR053013">
    <property type="entry name" value="LAT"/>
</dbReference>
<evidence type="ECO:0000313" key="3">
    <source>
        <dbReference type="Proteomes" id="UP000000267"/>
    </source>
</evidence>
<dbReference type="SUPFAM" id="SSF55729">
    <property type="entry name" value="Acyl-CoA N-acyltransferases (Nat)"/>
    <property type="match status" value="1"/>
</dbReference>
<dbReference type="RefSeq" id="XP_001647087.1">
    <property type="nucleotide sequence ID" value="XM_001647037.1"/>
</dbReference>
<organism evidence="3">
    <name type="scientific">Vanderwaltozyma polyspora (strain ATCC 22028 / DSM 70294 / BCRC 21397 / CBS 2163 / NBRC 10782 / NRRL Y-8283 / UCD 57-17)</name>
    <name type="common">Kluyveromyces polysporus</name>
    <dbReference type="NCBI Taxonomy" id="436907"/>
    <lineage>
        <taxon>Eukaryota</taxon>
        <taxon>Fungi</taxon>
        <taxon>Dikarya</taxon>
        <taxon>Ascomycota</taxon>
        <taxon>Saccharomycotina</taxon>
        <taxon>Saccharomycetes</taxon>
        <taxon>Saccharomycetales</taxon>
        <taxon>Saccharomycetaceae</taxon>
        <taxon>Vanderwaltozyma</taxon>
    </lineage>
</organism>
<dbReference type="InterPro" id="IPR016181">
    <property type="entry name" value="Acyl_CoA_acyltransferase"/>
</dbReference>
<dbReference type="KEGG" id="vpo:Kpol_1050p89"/>
<proteinExistence type="predicted"/>
<dbReference type="PhylomeDB" id="A7TEY3"/>
<keyword evidence="3" id="KW-1185">Reference proteome</keyword>
<evidence type="ECO:0000313" key="2">
    <source>
        <dbReference type="EMBL" id="EDO19229.1"/>
    </source>
</evidence>
<gene>
    <name evidence="2" type="ORF">Kpol_1050p89</name>
</gene>
<dbReference type="eggNOG" id="ENOG502QPR6">
    <property type="taxonomic scope" value="Eukaryota"/>
</dbReference>
<dbReference type="InParanoid" id="A7TEY3"/>
<protein>
    <recommendedName>
        <fullName evidence="1">LYC1 C-terminal domain-containing protein</fullName>
    </recommendedName>
</protein>